<dbReference type="InterPro" id="IPR007681">
    <property type="entry name" value="Mog1"/>
</dbReference>
<dbReference type="Gene3D" id="3.40.1000.10">
    <property type="entry name" value="Mog1/PsbP, alpha/beta/alpha sandwich"/>
    <property type="match status" value="1"/>
</dbReference>
<comment type="similarity">
    <text evidence="1">Belongs to the MOG1 family.</text>
</comment>
<evidence type="ECO:0000256" key="3">
    <source>
        <dbReference type="ARBA" id="ARBA00022927"/>
    </source>
</evidence>
<dbReference type="GO" id="GO:0005634">
    <property type="term" value="C:nucleus"/>
    <property type="evidence" value="ECO:0007669"/>
    <property type="project" value="TreeGrafter"/>
</dbReference>
<protein>
    <recommendedName>
        <fullName evidence="6">Ran guanine nucleotide release factor</fullName>
    </recommendedName>
</protein>
<reference evidence="5" key="2">
    <citation type="submission" date="2015-01" db="EMBL/GenBank/DDBJ databases">
        <title>Evolutionary Origins and Diversification of the Mycorrhizal Mutualists.</title>
        <authorList>
            <consortium name="DOE Joint Genome Institute"/>
            <consortium name="Mycorrhizal Genomics Consortium"/>
            <person name="Kohler A."/>
            <person name="Kuo A."/>
            <person name="Nagy L.G."/>
            <person name="Floudas D."/>
            <person name="Copeland A."/>
            <person name="Barry K.W."/>
            <person name="Cichocki N."/>
            <person name="Veneault-Fourrey C."/>
            <person name="LaButti K."/>
            <person name="Lindquist E.A."/>
            <person name="Lipzen A."/>
            <person name="Lundell T."/>
            <person name="Morin E."/>
            <person name="Murat C."/>
            <person name="Riley R."/>
            <person name="Ohm R."/>
            <person name="Sun H."/>
            <person name="Tunlid A."/>
            <person name="Henrissat B."/>
            <person name="Grigoriev I.V."/>
            <person name="Hibbett D.S."/>
            <person name="Martin F."/>
        </authorList>
    </citation>
    <scope>NUCLEOTIDE SEQUENCE [LARGE SCALE GENOMIC DNA]</scope>
    <source>
        <strain evidence="5">LaAM-08-1</strain>
    </source>
</reference>
<evidence type="ECO:0000256" key="2">
    <source>
        <dbReference type="ARBA" id="ARBA00022448"/>
    </source>
</evidence>
<organism evidence="4 5">
    <name type="scientific">Laccaria amethystina LaAM-08-1</name>
    <dbReference type="NCBI Taxonomy" id="1095629"/>
    <lineage>
        <taxon>Eukaryota</taxon>
        <taxon>Fungi</taxon>
        <taxon>Dikarya</taxon>
        <taxon>Basidiomycota</taxon>
        <taxon>Agaricomycotina</taxon>
        <taxon>Agaricomycetes</taxon>
        <taxon>Agaricomycetidae</taxon>
        <taxon>Agaricales</taxon>
        <taxon>Agaricineae</taxon>
        <taxon>Hydnangiaceae</taxon>
        <taxon>Laccaria</taxon>
    </lineage>
</organism>
<dbReference type="PANTHER" id="PTHR15837:SF0">
    <property type="entry name" value="RAN GUANINE NUCLEOTIDE RELEASE FACTOR"/>
    <property type="match status" value="1"/>
</dbReference>
<reference evidence="4 5" key="1">
    <citation type="submission" date="2014-04" db="EMBL/GenBank/DDBJ databases">
        <authorList>
            <consortium name="DOE Joint Genome Institute"/>
            <person name="Kuo A."/>
            <person name="Kohler A."/>
            <person name="Nagy L.G."/>
            <person name="Floudas D."/>
            <person name="Copeland A."/>
            <person name="Barry K.W."/>
            <person name="Cichocki N."/>
            <person name="Veneault-Fourrey C."/>
            <person name="LaButti K."/>
            <person name="Lindquist E.A."/>
            <person name="Lipzen A."/>
            <person name="Lundell T."/>
            <person name="Morin E."/>
            <person name="Murat C."/>
            <person name="Sun H."/>
            <person name="Tunlid A."/>
            <person name="Henrissat B."/>
            <person name="Grigoriev I.V."/>
            <person name="Hibbett D.S."/>
            <person name="Martin F."/>
            <person name="Nordberg H.P."/>
            <person name="Cantor M.N."/>
            <person name="Hua S.X."/>
        </authorList>
    </citation>
    <scope>NUCLEOTIDE SEQUENCE [LARGE SCALE GENOMIC DNA]</scope>
    <source>
        <strain evidence="4 5">LaAM-08-1</strain>
    </source>
</reference>
<dbReference type="HOGENOM" id="CLU_081345_1_2_1"/>
<dbReference type="PANTHER" id="PTHR15837">
    <property type="entry name" value="RAN GUANINE NUCLEOTIDE RELEASE FACTOR"/>
    <property type="match status" value="1"/>
</dbReference>
<evidence type="ECO:0000313" key="4">
    <source>
        <dbReference type="EMBL" id="KIK03838.1"/>
    </source>
</evidence>
<dbReference type="Pfam" id="PF04603">
    <property type="entry name" value="Mog1"/>
    <property type="match status" value="1"/>
</dbReference>
<dbReference type="AlphaFoldDB" id="A0A0C9Y702"/>
<dbReference type="InterPro" id="IPR016123">
    <property type="entry name" value="Mog1/PsbP_a/b/a-sand"/>
</dbReference>
<dbReference type="GO" id="GO:0005085">
    <property type="term" value="F:guanyl-nucleotide exchange factor activity"/>
    <property type="evidence" value="ECO:0007669"/>
    <property type="project" value="TreeGrafter"/>
</dbReference>
<dbReference type="GO" id="GO:0031267">
    <property type="term" value="F:small GTPase binding"/>
    <property type="evidence" value="ECO:0007669"/>
    <property type="project" value="TreeGrafter"/>
</dbReference>
<dbReference type="OrthoDB" id="10255285at2759"/>
<proteinExistence type="inferred from homology"/>
<dbReference type="STRING" id="1095629.A0A0C9Y702"/>
<accession>A0A0C9Y702</accession>
<dbReference type="EMBL" id="KN838576">
    <property type="protein sequence ID" value="KIK03838.1"/>
    <property type="molecule type" value="Genomic_DNA"/>
</dbReference>
<gene>
    <name evidence="4" type="ORF">K443DRAFT_461828</name>
</gene>
<keyword evidence="3" id="KW-0653">Protein transport</keyword>
<evidence type="ECO:0008006" key="6">
    <source>
        <dbReference type="Google" id="ProtNLM"/>
    </source>
</evidence>
<dbReference type="Proteomes" id="UP000054477">
    <property type="component" value="Unassembled WGS sequence"/>
</dbReference>
<evidence type="ECO:0000313" key="5">
    <source>
        <dbReference type="Proteomes" id="UP000054477"/>
    </source>
</evidence>
<dbReference type="GO" id="GO:0006606">
    <property type="term" value="P:protein import into nucleus"/>
    <property type="evidence" value="ECO:0007669"/>
    <property type="project" value="TreeGrafter"/>
</dbReference>
<dbReference type="SUPFAM" id="SSF55724">
    <property type="entry name" value="Mog1p/PsbP-like"/>
    <property type="match status" value="1"/>
</dbReference>
<keyword evidence="5" id="KW-1185">Reference proteome</keyword>
<sequence length="179" mass="19837">MSSLVTRPLFGGAIVAETPANLIDASDVRQVPDTQEVFLYPNSSVSIIVEILQRVEPVHFEDAIKFHFDSVAHDNSAQSVLVHSVTVVLNDRGDDTPSAIVLRGSQRVPKFNRTTPDDVRIFMALFRVEHKEIDLVVTFNVPVMTLDRGAVGSEGLEQAESDFNKFVTSFRICDYGLFA</sequence>
<evidence type="ECO:0000256" key="1">
    <source>
        <dbReference type="ARBA" id="ARBA00010307"/>
    </source>
</evidence>
<keyword evidence="2" id="KW-0813">Transport</keyword>
<name>A0A0C9Y702_9AGAR</name>